<feature type="transmembrane region" description="Helical" evidence="14">
    <location>
        <begin position="6"/>
        <end position="26"/>
    </location>
</feature>
<dbReference type="GO" id="GO:0031402">
    <property type="term" value="F:sodium ion binding"/>
    <property type="evidence" value="ECO:0007669"/>
    <property type="project" value="UniProtKB-UniRule"/>
</dbReference>
<evidence type="ECO:0000313" key="15">
    <source>
        <dbReference type="EMBL" id="USF23490.1"/>
    </source>
</evidence>
<comment type="similarity">
    <text evidence="2 13">Belongs to the sodium:solute symporter (SSF) (TC 2.A.21) family.</text>
</comment>
<evidence type="ECO:0000256" key="3">
    <source>
        <dbReference type="ARBA" id="ARBA00022448"/>
    </source>
</evidence>
<evidence type="ECO:0000313" key="16">
    <source>
        <dbReference type="Proteomes" id="UP000017429"/>
    </source>
</evidence>
<keyword evidence="3 14" id="KW-0813">Transport</keyword>
<keyword evidence="9 14" id="KW-0406">Ion transport</keyword>
<feature type="transmembrane region" description="Helical" evidence="14">
    <location>
        <begin position="158"/>
        <end position="182"/>
    </location>
</feature>
<reference evidence="15" key="3">
    <citation type="submission" date="2022-06" db="EMBL/GenBank/DDBJ databases">
        <title>Resources to Facilitate Use of the Altered Schaedler Flora (ASF) Mouse Model to Study Microbiome Function.</title>
        <authorList>
            <person name="Proctor A."/>
            <person name="Parvinroo S."/>
            <person name="Richie T."/>
            <person name="Jia X."/>
            <person name="Lee S.T.M."/>
            <person name="Karp P.D."/>
            <person name="Paley S."/>
            <person name="Kostic A.D."/>
            <person name="Pierre J.F."/>
            <person name="Wannemuehler M.J."/>
            <person name="Phillips G.J."/>
        </authorList>
    </citation>
    <scope>NUCLEOTIDE SEQUENCE</scope>
    <source>
        <strain evidence="15">ASF457</strain>
    </source>
</reference>
<evidence type="ECO:0000256" key="11">
    <source>
        <dbReference type="ARBA" id="ARBA00023201"/>
    </source>
</evidence>
<evidence type="ECO:0000256" key="4">
    <source>
        <dbReference type="ARBA" id="ARBA00022475"/>
    </source>
</evidence>
<dbReference type="GO" id="GO:0015193">
    <property type="term" value="F:L-proline transmembrane transporter activity"/>
    <property type="evidence" value="ECO:0007669"/>
    <property type="project" value="TreeGrafter"/>
</dbReference>
<dbReference type="NCBIfam" id="TIGR00813">
    <property type="entry name" value="sss"/>
    <property type="match status" value="1"/>
</dbReference>
<dbReference type="GO" id="GO:0015824">
    <property type="term" value="P:proline transport"/>
    <property type="evidence" value="ECO:0007669"/>
    <property type="project" value="UniProtKB-UniRule"/>
</dbReference>
<feature type="transmembrane region" description="Helical" evidence="14">
    <location>
        <begin position="227"/>
        <end position="250"/>
    </location>
</feature>
<evidence type="ECO:0000256" key="8">
    <source>
        <dbReference type="ARBA" id="ARBA00023053"/>
    </source>
</evidence>
<protein>
    <recommendedName>
        <fullName evidence="14">Sodium/proline symporter</fullName>
    </recommendedName>
    <alternativeName>
        <fullName evidence="14">Proline permease</fullName>
    </alternativeName>
</protein>
<dbReference type="GO" id="GO:0005298">
    <property type="term" value="F:proline:sodium symporter activity"/>
    <property type="evidence" value="ECO:0007669"/>
    <property type="project" value="UniProtKB-UniRule"/>
</dbReference>
<evidence type="ECO:0000256" key="12">
    <source>
        <dbReference type="ARBA" id="ARBA00033708"/>
    </source>
</evidence>
<feature type="transmembrane region" description="Helical" evidence="14">
    <location>
        <begin position="421"/>
        <end position="440"/>
    </location>
</feature>
<feature type="transmembrane region" description="Helical" evidence="14">
    <location>
        <begin position="271"/>
        <end position="296"/>
    </location>
</feature>
<dbReference type="InterPro" id="IPR038377">
    <property type="entry name" value="Na/Glc_symporter_sf"/>
</dbReference>
<dbReference type="CDD" id="cd11475">
    <property type="entry name" value="SLC5sbd_PutP"/>
    <property type="match status" value="1"/>
</dbReference>
<sequence>MNNWMTYAAFILYFLILIFMGIHFYFKSRKLEDYLLGGRGMGSWVTALSAQASDMSGWLLMGLPGAIYLAGMNQIWIAVGLIIGTFLNWIFVAARLRLYTGETGSMTLSSFLGKRFNDPTNSLRLISSVITLLFFTVYAASGLVSAGKLFESMFNIDYTTAVVLGMAVMIFYTLLGGFLAVCWTDLFQALLMVFAIVVLPFIAYNSIDPDTMTKAFAAKDGTFNPIPQGAAIAVILSIISSAAWGLGYFGQPHILVRFMSVKNIKLLPRSITIAMVWVFISLTGAVIIGLLGIPLYKELPTGDEEKVLIYMIRDFVSPYFIGVLLAAILAAIMSTISSQMLVCSSTLTEDIYANVIKPKASSKELLFVSRIFVLIISIIALILSFDKSSNIFQLVTFAWGGFGAAFGPVVLMALYSRKATWYSALAGMVVGTIVMLTWYFTGLNKYMYEIVPSFLANIVVMFIINYFKPNTNKDIDDEYNRVQQYLKDGYTPPNKDGEADCCN</sequence>
<keyword evidence="4 14" id="KW-1003">Cell membrane</keyword>
<keyword evidence="14" id="KW-0029">Amino-acid transport</keyword>
<reference evidence="15" key="2">
    <citation type="submission" date="2022-05" db="EMBL/GenBank/DDBJ databases">
        <authorList>
            <person name="Proctor A.L."/>
            <person name="Phillips G.J."/>
            <person name="Wannemuehler M.J."/>
        </authorList>
    </citation>
    <scope>NUCLEOTIDE SEQUENCE</scope>
    <source>
        <strain evidence="15">ASF457</strain>
    </source>
</reference>
<evidence type="ECO:0000256" key="7">
    <source>
        <dbReference type="ARBA" id="ARBA00022989"/>
    </source>
</evidence>
<dbReference type="NCBIfam" id="TIGR02121">
    <property type="entry name" value="Na_Pro_sym"/>
    <property type="match status" value="1"/>
</dbReference>
<evidence type="ECO:0000256" key="13">
    <source>
        <dbReference type="RuleBase" id="RU362091"/>
    </source>
</evidence>
<accession>V2QI99</accession>
<comment type="catalytic activity">
    <reaction evidence="12">
        <text>L-proline(in) + Na(+)(in) = L-proline(out) + Na(+)(out)</text>
        <dbReference type="Rhea" id="RHEA:28967"/>
        <dbReference type="ChEBI" id="CHEBI:29101"/>
        <dbReference type="ChEBI" id="CHEBI:60039"/>
    </reaction>
</comment>
<comment type="subcellular location">
    <subcellularLocation>
        <location evidence="1 14">Cell membrane</location>
        <topology evidence="1 14">Multi-pass membrane protein</topology>
    </subcellularLocation>
</comment>
<dbReference type="Proteomes" id="UP000017429">
    <property type="component" value="Chromosome"/>
</dbReference>
<evidence type="ECO:0000256" key="6">
    <source>
        <dbReference type="ARBA" id="ARBA00022847"/>
    </source>
</evidence>
<dbReference type="Pfam" id="PF00474">
    <property type="entry name" value="SSF"/>
    <property type="match status" value="1"/>
</dbReference>
<evidence type="ECO:0000256" key="2">
    <source>
        <dbReference type="ARBA" id="ARBA00006434"/>
    </source>
</evidence>
<dbReference type="AlphaFoldDB" id="V2QI99"/>
<dbReference type="RefSeq" id="WP_023274865.1">
    <property type="nucleotide sequence ID" value="NZ_CP097562.1"/>
</dbReference>
<dbReference type="eggNOG" id="COG0591">
    <property type="taxonomic scope" value="Bacteria"/>
</dbReference>
<dbReference type="Gene3D" id="1.20.1730.10">
    <property type="entry name" value="Sodium/glucose cotransporter"/>
    <property type="match status" value="1"/>
</dbReference>
<keyword evidence="16" id="KW-1185">Reference proteome</keyword>
<organism evidence="15 16">
    <name type="scientific">Mucispirillum schaedleri ASF457</name>
    <dbReference type="NCBI Taxonomy" id="1379858"/>
    <lineage>
        <taxon>Bacteria</taxon>
        <taxon>Pseudomonadati</taxon>
        <taxon>Deferribacterota</taxon>
        <taxon>Deferribacteres</taxon>
        <taxon>Deferribacterales</taxon>
        <taxon>Mucispirillaceae</taxon>
        <taxon>Mucispirillum</taxon>
    </lineage>
</organism>
<reference evidence="15" key="1">
    <citation type="journal article" date="2014" name="Genome Announc.">
        <title>Draft genome sequences of the altered schaedler flora, a defined bacterial community from gnotobiotic mice.</title>
        <authorList>
            <person name="Wannemuehler M.J."/>
            <person name="Overstreet A.M."/>
            <person name="Ward D.V."/>
            <person name="Phillips G.J."/>
        </authorList>
    </citation>
    <scope>NUCLEOTIDE SEQUENCE</scope>
    <source>
        <strain evidence="15">ASF457</strain>
    </source>
</reference>
<evidence type="ECO:0000256" key="1">
    <source>
        <dbReference type="ARBA" id="ARBA00004651"/>
    </source>
</evidence>
<dbReference type="PANTHER" id="PTHR48086">
    <property type="entry name" value="SODIUM/PROLINE SYMPORTER-RELATED"/>
    <property type="match status" value="1"/>
</dbReference>
<keyword evidence="6 14" id="KW-0769">Symport</keyword>
<dbReference type="OrthoDB" id="9810181at2"/>
<dbReference type="InterPro" id="IPR001734">
    <property type="entry name" value="Na/solute_symporter"/>
</dbReference>
<keyword evidence="8 14" id="KW-0915">Sodium</keyword>
<feature type="transmembrane region" description="Helical" evidence="14">
    <location>
        <begin position="125"/>
        <end position="146"/>
    </location>
</feature>
<evidence type="ECO:0000256" key="10">
    <source>
        <dbReference type="ARBA" id="ARBA00023136"/>
    </source>
</evidence>
<name>V2QI99_9BACT</name>
<dbReference type="KEGG" id="msch:N508_000553"/>
<keyword evidence="7 14" id="KW-1133">Transmembrane helix</keyword>
<keyword evidence="5 14" id="KW-0812">Transmembrane</keyword>
<keyword evidence="10 14" id="KW-0472">Membrane</keyword>
<keyword evidence="11 14" id="KW-0739">Sodium transport</keyword>
<feature type="transmembrane region" description="Helical" evidence="14">
    <location>
        <begin position="75"/>
        <end position="96"/>
    </location>
</feature>
<dbReference type="GO" id="GO:0005886">
    <property type="term" value="C:plasma membrane"/>
    <property type="evidence" value="ECO:0007669"/>
    <property type="project" value="UniProtKB-SubCell"/>
</dbReference>
<gene>
    <name evidence="15" type="primary">putP</name>
    <name evidence="15" type="ORF">N508_000553</name>
</gene>
<feature type="transmembrane region" description="Helical" evidence="14">
    <location>
        <begin position="316"/>
        <end position="336"/>
    </location>
</feature>
<evidence type="ECO:0000256" key="9">
    <source>
        <dbReference type="ARBA" id="ARBA00023065"/>
    </source>
</evidence>
<evidence type="ECO:0000256" key="5">
    <source>
        <dbReference type="ARBA" id="ARBA00022692"/>
    </source>
</evidence>
<feature type="transmembrane region" description="Helical" evidence="14">
    <location>
        <begin position="365"/>
        <end position="385"/>
    </location>
</feature>
<dbReference type="InterPro" id="IPR050277">
    <property type="entry name" value="Sodium:Solute_Symporter"/>
</dbReference>
<dbReference type="PROSITE" id="PS50283">
    <property type="entry name" value="NA_SOLUT_SYMP_3"/>
    <property type="match status" value="1"/>
</dbReference>
<feature type="transmembrane region" description="Helical" evidence="14">
    <location>
        <begin position="189"/>
        <end position="207"/>
    </location>
</feature>
<feature type="transmembrane region" description="Helical" evidence="14">
    <location>
        <begin position="391"/>
        <end position="414"/>
    </location>
</feature>
<feature type="transmembrane region" description="Helical" evidence="14">
    <location>
        <begin position="446"/>
        <end position="467"/>
    </location>
</feature>
<evidence type="ECO:0000256" key="14">
    <source>
        <dbReference type="RuleBase" id="RU366012"/>
    </source>
</evidence>
<dbReference type="InterPro" id="IPR011851">
    <property type="entry name" value="Na/Pro_symporter"/>
</dbReference>
<comment type="function">
    <text evidence="14">Catalyzes the sodium-dependent uptake of extracellular L-proline.</text>
</comment>
<dbReference type="PANTHER" id="PTHR48086:SF3">
    <property type="entry name" value="SODIUM_PROLINE SYMPORTER"/>
    <property type="match status" value="1"/>
</dbReference>
<proteinExistence type="inferred from homology"/>
<dbReference type="EMBL" id="CP097562">
    <property type="protein sequence ID" value="USF23490.1"/>
    <property type="molecule type" value="Genomic_DNA"/>
</dbReference>